<keyword evidence="8 12" id="KW-0368">Histidine biosynthesis</keyword>
<comment type="catalytic activity">
    <reaction evidence="11 12">
        <text>L-glutamine + H2O = L-glutamate + NH4(+)</text>
        <dbReference type="Rhea" id="RHEA:15889"/>
        <dbReference type="ChEBI" id="CHEBI:15377"/>
        <dbReference type="ChEBI" id="CHEBI:28938"/>
        <dbReference type="ChEBI" id="CHEBI:29985"/>
        <dbReference type="ChEBI" id="CHEBI:58359"/>
        <dbReference type="EC" id="3.5.1.2"/>
    </reaction>
</comment>
<gene>
    <name evidence="12" type="primary">hisH</name>
    <name evidence="15" type="ORF">B9O19_00116</name>
</gene>
<dbReference type="HAMAP" id="MF_00278">
    <property type="entry name" value="HisH"/>
    <property type="match status" value="1"/>
</dbReference>
<dbReference type="GO" id="GO:0004359">
    <property type="term" value="F:glutaminase activity"/>
    <property type="evidence" value="ECO:0007669"/>
    <property type="project" value="UniProtKB-EC"/>
</dbReference>
<dbReference type="PIRSF" id="PIRSF000495">
    <property type="entry name" value="Amidotransf_hisH"/>
    <property type="match status" value="1"/>
</dbReference>
<name>A0A2K9NZ41_9FIRM</name>
<sequence length="201" mass="22316">MIAIIDYGAGNLRSVEKALEFLGFKAKITSKPDEIISADKVILPGVGAFGDCMNSINKAYLTQCIHQVIENNVPFLGICLGLQLLFETSEESPNEPGLKIFDGNCIKISKQGSLKIPHIGWNSIKYDKNCPIFQGLSEEPYMYFVHSYYINPKDKEIISAVTEYGTELPIAVHKNNIFATQFHPEKSGNEGLKVLKNFGNL</sequence>
<evidence type="ECO:0000256" key="5">
    <source>
        <dbReference type="ARBA" id="ARBA00022605"/>
    </source>
</evidence>
<dbReference type="KEGG" id="mpec:B9O19_00116"/>
<evidence type="ECO:0000259" key="14">
    <source>
        <dbReference type="Pfam" id="PF00117"/>
    </source>
</evidence>
<keyword evidence="9 12" id="KW-0456">Lyase</keyword>
<keyword evidence="4 12" id="KW-0963">Cytoplasm</keyword>
<dbReference type="GeneID" id="98061549"/>
<dbReference type="InterPro" id="IPR010139">
    <property type="entry name" value="Imidazole-glycPsynth_HisH"/>
</dbReference>
<dbReference type="SUPFAM" id="SSF52317">
    <property type="entry name" value="Class I glutamine amidotransferase-like"/>
    <property type="match status" value="1"/>
</dbReference>
<evidence type="ECO:0000256" key="10">
    <source>
        <dbReference type="ARBA" id="ARBA00047838"/>
    </source>
</evidence>
<comment type="subcellular location">
    <subcellularLocation>
        <location evidence="1 12">Cytoplasm</location>
    </subcellularLocation>
</comment>
<keyword evidence="5 12" id="KW-0028">Amino-acid biosynthesis</keyword>
<feature type="active site" description="Nucleophile" evidence="12 13">
    <location>
        <position position="79"/>
    </location>
</feature>
<dbReference type="RefSeq" id="WP_102364652.1">
    <property type="nucleotide sequence ID" value="NZ_CP020991.1"/>
</dbReference>
<dbReference type="PANTHER" id="PTHR42701:SF1">
    <property type="entry name" value="IMIDAZOLE GLYCEROL PHOSPHATE SYNTHASE SUBUNIT HISH"/>
    <property type="match status" value="1"/>
</dbReference>
<feature type="active site" evidence="12 13">
    <location>
        <position position="183"/>
    </location>
</feature>
<keyword evidence="15" id="KW-0808">Transferase</keyword>
<evidence type="ECO:0000256" key="8">
    <source>
        <dbReference type="ARBA" id="ARBA00023102"/>
    </source>
</evidence>
<evidence type="ECO:0000256" key="7">
    <source>
        <dbReference type="ARBA" id="ARBA00022962"/>
    </source>
</evidence>
<keyword evidence="7 12" id="KW-0315">Glutamine amidotransferase</keyword>
<dbReference type="PROSITE" id="PS51273">
    <property type="entry name" value="GATASE_TYPE_1"/>
    <property type="match status" value="1"/>
</dbReference>
<dbReference type="GO" id="GO:0016829">
    <property type="term" value="F:lyase activity"/>
    <property type="evidence" value="ECO:0007669"/>
    <property type="project" value="UniProtKB-KW"/>
</dbReference>
<evidence type="ECO:0000313" key="16">
    <source>
        <dbReference type="Proteomes" id="UP000235589"/>
    </source>
</evidence>
<keyword evidence="16" id="KW-1185">Reference proteome</keyword>
<dbReference type="EMBL" id="CP020991">
    <property type="protein sequence ID" value="AUO18301.1"/>
    <property type="molecule type" value="Genomic_DNA"/>
</dbReference>
<evidence type="ECO:0000256" key="12">
    <source>
        <dbReference type="HAMAP-Rule" id="MF_00278"/>
    </source>
</evidence>
<evidence type="ECO:0000313" key="15">
    <source>
        <dbReference type="EMBL" id="AUO18301.1"/>
    </source>
</evidence>
<feature type="domain" description="Glutamine amidotransferase" evidence="14">
    <location>
        <begin position="4"/>
        <end position="198"/>
    </location>
</feature>
<dbReference type="PANTHER" id="PTHR42701">
    <property type="entry name" value="IMIDAZOLE GLYCEROL PHOSPHATE SYNTHASE SUBUNIT HISH"/>
    <property type="match status" value="1"/>
</dbReference>
<evidence type="ECO:0000256" key="11">
    <source>
        <dbReference type="ARBA" id="ARBA00049534"/>
    </source>
</evidence>
<evidence type="ECO:0000256" key="3">
    <source>
        <dbReference type="ARBA" id="ARBA00011152"/>
    </source>
</evidence>
<reference evidence="15 16" key="1">
    <citation type="submission" date="2017-04" db="EMBL/GenBank/DDBJ databases">
        <title>Monoglobus pectinilyticus 14 draft genome.</title>
        <authorList>
            <person name="Kim C."/>
            <person name="Rosendale D.I."/>
            <person name="Kelly W.J."/>
            <person name="Tannock G.W."/>
            <person name="Patchett M.L."/>
            <person name="Jordens J.Z."/>
        </authorList>
    </citation>
    <scope>NUCLEOTIDE SEQUENCE [LARGE SCALE GENOMIC DNA]</scope>
    <source>
        <strain evidence="15 16">14</strain>
    </source>
</reference>
<dbReference type="InterPro" id="IPR029062">
    <property type="entry name" value="Class_I_gatase-like"/>
</dbReference>
<dbReference type="FunFam" id="3.40.50.880:FF:000009">
    <property type="entry name" value="Imidazole glycerol phosphate synthase subunit HisH"/>
    <property type="match status" value="1"/>
</dbReference>
<dbReference type="EC" id="3.5.1.2" evidence="12"/>
<dbReference type="Pfam" id="PF00117">
    <property type="entry name" value="GATase"/>
    <property type="match status" value="1"/>
</dbReference>
<feature type="active site" evidence="12 13">
    <location>
        <position position="185"/>
    </location>
</feature>
<evidence type="ECO:0000256" key="1">
    <source>
        <dbReference type="ARBA" id="ARBA00004496"/>
    </source>
</evidence>
<comment type="function">
    <text evidence="12">IGPS catalyzes the conversion of PRFAR and glutamine to IGP, AICAR and glutamate. The HisH subunit catalyzes the hydrolysis of glutamine to glutamate and ammonia as part of the synthesis of IGP and AICAR. The resulting ammonia molecule is channeled to the active site of HisF.</text>
</comment>
<evidence type="ECO:0000256" key="6">
    <source>
        <dbReference type="ARBA" id="ARBA00022801"/>
    </source>
</evidence>
<dbReference type="InterPro" id="IPR017926">
    <property type="entry name" value="GATASE"/>
</dbReference>
<dbReference type="AlphaFoldDB" id="A0A2K9NZ41"/>
<proteinExistence type="inferred from homology"/>
<dbReference type="OrthoDB" id="9807137at2"/>
<dbReference type="GO" id="GO:0005737">
    <property type="term" value="C:cytoplasm"/>
    <property type="evidence" value="ECO:0007669"/>
    <property type="project" value="UniProtKB-SubCell"/>
</dbReference>
<evidence type="ECO:0000256" key="4">
    <source>
        <dbReference type="ARBA" id="ARBA00022490"/>
    </source>
</evidence>
<keyword evidence="6 12" id="KW-0378">Hydrolase</keyword>
<dbReference type="Gene3D" id="3.40.50.880">
    <property type="match status" value="1"/>
</dbReference>
<accession>A0A2K9NZ41</accession>
<evidence type="ECO:0000256" key="2">
    <source>
        <dbReference type="ARBA" id="ARBA00005091"/>
    </source>
</evidence>
<protein>
    <recommendedName>
        <fullName evidence="12">Imidazole glycerol phosphate synthase subunit HisH</fullName>
        <ecNumber evidence="12">4.3.2.10</ecNumber>
    </recommendedName>
    <alternativeName>
        <fullName evidence="12">IGP synthase glutaminase subunit</fullName>
        <ecNumber evidence="12">3.5.1.2</ecNumber>
    </alternativeName>
    <alternativeName>
        <fullName evidence="12">IGP synthase subunit HisH</fullName>
    </alternativeName>
    <alternativeName>
        <fullName evidence="12">ImGP synthase subunit HisH</fullName>
        <shortName evidence="12">IGPS subunit HisH</shortName>
    </alternativeName>
</protein>
<dbReference type="CDD" id="cd01748">
    <property type="entry name" value="GATase1_IGP_Synthase"/>
    <property type="match status" value="1"/>
</dbReference>
<organism evidence="15 16">
    <name type="scientific">Monoglobus pectinilyticus</name>
    <dbReference type="NCBI Taxonomy" id="1981510"/>
    <lineage>
        <taxon>Bacteria</taxon>
        <taxon>Bacillati</taxon>
        <taxon>Bacillota</taxon>
        <taxon>Clostridia</taxon>
        <taxon>Monoglobales</taxon>
        <taxon>Monoglobaceae</taxon>
        <taxon>Monoglobus</taxon>
    </lineage>
</organism>
<dbReference type="UniPathway" id="UPA00031">
    <property type="reaction ID" value="UER00010"/>
</dbReference>
<dbReference type="NCBIfam" id="TIGR01855">
    <property type="entry name" value="IMP_synth_hisH"/>
    <property type="match status" value="1"/>
</dbReference>
<dbReference type="GO" id="GO:0000107">
    <property type="term" value="F:imidazoleglycerol-phosphate synthase activity"/>
    <property type="evidence" value="ECO:0007669"/>
    <property type="project" value="UniProtKB-UniRule"/>
</dbReference>
<dbReference type="Proteomes" id="UP000235589">
    <property type="component" value="Chromosome"/>
</dbReference>
<dbReference type="EC" id="4.3.2.10" evidence="12"/>
<comment type="pathway">
    <text evidence="2 12">Amino-acid biosynthesis; L-histidine biosynthesis; L-histidine from 5-phospho-alpha-D-ribose 1-diphosphate: step 5/9.</text>
</comment>
<evidence type="ECO:0000256" key="13">
    <source>
        <dbReference type="PIRSR" id="PIRSR000495-1"/>
    </source>
</evidence>
<comment type="catalytic activity">
    <reaction evidence="10 12">
        <text>5-[(5-phospho-1-deoxy-D-ribulos-1-ylimino)methylamino]-1-(5-phospho-beta-D-ribosyl)imidazole-4-carboxamide + L-glutamine = D-erythro-1-(imidazol-4-yl)glycerol 3-phosphate + 5-amino-1-(5-phospho-beta-D-ribosyl)imidazole-4-carboxamide + L-glutamate + H(+)</text>
        <dbReference type="Rhea" id="RHEA:24793"/>
        <dbReference type="ChEBI" id="CHEBI:15378"/>
        <dbReference type="ChEBI" id="CHEBI:29985"/>
        <dbReference type="ChEBI" id="CHEBI:58278"/>
        <dbReference type="ChEBI" id="CHEBI:58359"/>
        <dbReference type="ChEBI" id="CHEBI:58475"/>
        <dbReference type="ChEBI" id="CHEBI:58525"/>
        <dbReference type="EC" id="4.3.2.10"/>
    </reaction>
</comment>
<dbReference type="GO" id="GO:0000105">
    <property type="term" value="P:L-histidine biosynthetic process"/>
    <property type="evidence" value="ECO:0007669"/>
    <property type="project" value="UniProtKB-UniRule"/>
</dbReference>
<comment type="subunit">
    <text evidence="3 12">Heterodimer of HisH and HisF.</text>
</comment>
<evidence type="ECO:0000256" key="9">
    <source>
        <dbReference type="ARBA" id="ARBA00023239"/>
    </source>
</evidence>